<accession>A0A6I3X3C4</accession>
<comment type="caution">
    <text evidence="1">The sequence shown here is derived from an EMBL/GenBank/DDBJ whole genome shotgun (WGS) entry which is preliminary data.</text>
</comment>
<dbReference type="AlphaFoldDB" id="A0A6I3X3C4"/>
<sequence>MNDNTLAPCPATGDSGTARPGEVQAELRFTVPQDDAPIVYLVDYASTTIKLESRQVTIRNARALENEIELEQNGFALVEFTTGLQDVRDKHAVDTVFRQEAESLLQKITGAKRVVMFASLARDMRFAATNENLGAATNVHVDHDQATYEYSIRQVLPPDEANELLQRRWAAYNIWKPLRTVESMPLAVCDARTIRKEDLIPTAVGTSPDEPLLPRTGLGVLYRSDQNWYYYPLMTADEALILKMWDTDQSRPQWAAHSAFDDPTSPTDAQPRVSLDARFVVFF</sequence>
<dbReference type="Proteomes" id="UP000431684">
    <property type="component" value="Unassembled WGS sequence"/>
</dbReference>
<protein>
    <recommendedName>
        <fullName evidence="3">Methyltransferase</fullName>
    </recommendedName>
</protein>
<name>A0A6I3X3C4_9BURK</name>
<dbReference type="NCBIfam" id="NF041278">
    <property type="entry name" value="CmcJ_NvfI_EfuI"/>
    <property type="match status" value="1"/>
</dbReference>
<gene>
    <name evidence="1" type="ORF">GJV26_02430</name>
</gene>
<dbReference type="PANTHER" id="PTHR34598:SF3">
    <property type="entry name" value="OXIDOREDUCTASE AN1597"/>
    <property type="match status" value="1"/>
</dbReference>
<organism evidence="1 2">
    <name type="scientific">Pseudoduganella dura</name>
    <dbReference type="NCBI Taxonomy" id="321982"/>
    <lineage>
        <taxon>Bacteria</taxon>
        <taxon>Pseudomonadati</taxon>
        <taxon>Pseudomonadota</taxon>
        <taxon>Betaproteobacteria</taxon>
        <taxon>Burkholderiales</taxon>
        <taxon>Oxalobacteraceae</taxon>
        <taxon>Telluria group</taxon>
        <taxon>Pseudoduganella</taxon>
    </lineage>
</organism>
<reference evidence="1 2" key="1">
    <citation type="submission" date="2019-11" db="EMBL/GenBank/DDBJ databases">
        <title>Draft Genome Sequences of Six Type Strains of the Genus Massilia.</title>
        <authorList>
            <person name="Miess H."/>
            <person name="Frediansyah A."/>
            <person name="Goeker M."/>
            <person name="Gross H."/>
        </authorList>
    </citation>
    <scope>NUCLEOTIDE SEQUENCE [LARGE SCALE GENOMIC DNA]</scope>
    <source>
        <strain evidence="1 2">DSM 17513</strain>
    </source>
</reference>
<proteinExistence type="predicted"/>
<dbReference type="InterPro" id="IPR044053">
    <property type="entry name" value="AsaB-like"/>
</dbReference>
<evidence type="ECO:0000313" key="2">
    <source>
        <dbReference type="Proteomes" id="UP000431684"/>
    </source>
</evidence>
<keyword evidence="2" id="KW-1185">Reference proteome</keyword>
<dbReference type="RefSeq" id="WP_155707342.1">
    <property type="nucleotide sequence ID" value="NZ_BMWU01000016.1"/>
</dbReference>
<dbReference type="PANTHER" id="PTHR34598">
    <property type="entry name" value="BLL6449 PROTEIN"/>
    <property type="match status" value="1"/>
</dbReference>
<evidence type="ECO:0008006" key="3">
    <source>
        <dbReference type="Google" id="ProtNLM"/>
    </source>
</evidence>
<evidence type="ECO:0000313" key="1">
    <source>
        <dbReference type="EMBL" id="MUI11349.1"/>
    </source>
</evidence>
<dbReference type="OrthoDB" id="7052511at2"/>
<dbReference type="GO" id="GO:0016491">
    <property type="term" value="F:oxidoreductase activity"/>
    <property type="evidence" value="ECO:0007669"/>
    <property type="project" value="InterPro"/>
</dbReference>
<dbReference type="EMBL" id="WNWM01000002">
    <property type="protein sequence ID" value="MUI11349.1"/>
    <property type="molecule type" value="Genomic_DNA"/>
</dbReference>